<proteinExistence type="predicted"/>
<gene>
    <name evidence="1" type="ORF">DW929_10375</name>
</gene>
<dbReference type="Proteomes" id="UP000284598">
    <property type="component" value="Unassembled WGS sequence"/>
</dbReference>
<organism evidence="1 2">
    <name type="scientific">Eubacterium ventriosum</name>
    <dbReference type="NCBI Taxonomy" id="39496"/>
    <lineage>
        <taxon>Bacteria</taxon>
        <taxon>Bacillati</taxon>
        <taxon>Bacillota</taxon>
        <taxon>Clostridia</taxon>
        <taxon>Eubacteriales</taxon>
        <taxon>Eubacteriaceae</taxon>
        <taxon>Eubacterium</taxon>
    </lineage>
</organism>
<name>A0A413RWZ8_9FIRM</name>
<reference evidence="1 2" key="1">
    <citation type="submission" date="2018-08" db="EMBL/GenBank/DDBJ databases">
        <title>A genome reference for cultivated species of the human gut microbiota.</title>
        <authorList>
            <person name="Zou Y."/>
            <person name="Xue W."/>
            <person name="Luo G."/>
        </authorList>
    </citation>
    <scope>NUCLEOTIDE SEQUENCE [LARGE SCALE GENOMIC DNA]</scope>
    <source>
        <strain evidence="1 2">AM43-2</strain>
    </source>
</reference>
<comment type="caution">
    <text evidence="1">The sequence shown here is derived from an EMBL/GenBank/DDBJ whole genome shotgun (WGS) entry which is preliminary data.</text>
</comment>
<evidence type="ECO:0000313" key="1">
    <source>
        <dbReference type="EMBL" id="RHA53004.1"/>
    </source>
</evidence>
<evidence type="ECO:0008006" key="3">
    <source>
        <dbReference type="Google" id="ProtNLM"/>
    </source>
</evidence>
<sequence length="70" mass="8597">MCKQLEISRAAYYKWLHRDTPEQEAENIKLAGLIREYDERFHHILGYRRMTSWINHFNHTNYSQNESIEL</sequence>
<dbReference type="EMBL" id="QSFO01000012">
    <property type="protein sequence ID" value="RHA53004.1"/>
    <property type="molecule type" value="Genomic_DNA"/>
</dbReference>
<dbReference type="AlphaFoldDB" id="A0A413RWZ8"/>
<evidence type="ECO:0000313" key="2">
    <source>
        <dbReference type="Proteomes" id="UP000284598"/>
    </source>
</evidence>
<protein>
    <recommendedName>
        <fullName evidence="3">Transposase</fullName>
    </recommendedName>
</protein>
<accession>A0A413RWZ8</accession>